<dbReference type="Proteomes" id="UP000233837">
    <property type="component" value="Unassembled WGS sequence"/>
</dbReference>
<dbReference type="PANTHER" id="PTHR33287:SF3">
    <property type="entry name" value="OS03G0453550 PROTEIN"/>
    <property type="match status" value="1"/>
</dbReference>
<feature type="transmembrane region" description="Helical" evidence="1">
    <location>
        <begin position="104"/>
        <end position="125"/>
    </location>
</feature>
<accession>A0A2I0WGM1</accession>
<sequence length="208" mass="24013">MAESHLIEIQPQQTLFSAMQQHPLTEISASPGHLLLLKLWQREEELLTNRIGAKETKLDAIKREAFKLCSFFFFFHGIFLTLLFTSSLGQTERQACRGWWVPGFISLVTSLVLIFSVQLRICSYWRIYEKLQRERGEGRALSRCVQELRMKGASYDLSKEPQVSKRMKSSSVKVNWRPMKWLSRNAVTICLLCFSGLVFPACKFILCG</sequence>
<dbReference type="EMBL" id="KZ502668">
    <property type="protein sequence ID" value="PKU74815.1"/>
    <property type="molecule type" value="Genomic_DNA"/>
</dbReference>
<reference evidence="2 3" key="2">
    <citation type="journal article" date="2017" name="Nature">
        <title>The Apostasia genome and the evolution of orchids.</title>
        <authorList>
            <person name="Zhang G.Q."/>
            <person name="Liu K.W."/>
            <person name="Li Z."/>
            <person name="Lohaus R."/>
            <person name="Hsiao Y.Y."/>
            <person name="Niu S.C."/>
            <person name="Wang J.Y."/>
            <person name="Lin Y.C."/>
            <person name="Xu Q."/>
            <person name="Chen L.J."/>
            <person name="Yoshida K."/>
            <person name="Fujiwara S."/>
            <person name="Wang Z.W."/>
            <person name="Zhang Y.Q."/>
            <person name="Mitsuda N."/>
            <person name="Wang M."/>
            <person name="Liu G.H."/>
            <person name="Pecoraro L."/>
            <person name="Huang H.X."/>
            <person name="Xiao X.J."/>
            <person name="Lin M."/>
            <person name="Wu X.Y."/>
            <person name="Wu W.L."/>
            <person name="Chen Y.Y."/>
            <person name="Chang S.B."/>
            <person name="Sakamoto S."/>
            <person name="Ohme-Takagi M."/>
            <person name="Yagi M."/>
            <person name="Zeng S.J."/>
            <person name="Shen C.Y."/>
            <person name="Yeh C.M."/>
            <person name="Luo Y.B."/>
            <person name="Tsai W.C."/>
            <person name="Van de Peer Y."/>
            <person name="Liu Z.J."/>
        </authorList>
    </citation>
    <scope>NUCLEOTIDE SEQUENCE [LARGE SCALE GENOMIC DNA]</scope>
    <source>
        <tissue evidence="2">The whole plant</tissue>
    </source>
</reference>
<dbReference type="PANTHER" id="PTHR33287">
    <property type="entry name" value="OS03G0453550 PROTEIN"/>
    <property type="match status" value="1"/>
</dbReference>
<protein>
    <submittedName>
        <fullName evidence="2">Uncharacterized protein</fullName>
    </submittedName>
</protein>
<organism evidence="2 3">
    <name type="scientific">Dendrobium catenatum</name>
    <dbReference type="NCBI Taxonomy" id="906689"/>
    <lineage>
        <taxon>Eukaryota</taxon>
        <taxon>Viridiplantae</taxon>
        <taxon>Streptophyta</taxon>
        <taxon>Embryophyta</taxon>
        <taxon>Tracheophyta</taxon>
        <taxon>Spermatophyta</taxon>
        <taxon>Magnoliopsida</taxon>
        <taxon>Liliopsida</taxon>
        <taxon>Asparagales</taxon>
        <taxon>Orchidaceae</taxon>
        <taxon>Epidendroideae</taxon>
        <taxon>Malaxideae</taxon>
        <taxon>Dendrobiinae</taxon>
        <taxon>Dendrobium</taxon>
    </lineage>
</organism>
<gene>
    <name evidence="2" type="ORF">MA16_Dca005006</name>
</gene>
<keyword evidence="3" id="KW-1185">Reference proteome</keyword>
<dbReference type="AlphaFoldDB" id="A0A2I0WGM1"/>
<evidence type="ECO:0000313" key="2">
    <source>
        <dbReference type="EMBL" id="PKU74815.1"/>
    </source>
</evidence>
<keyword evidence="1" id="KW-0472">Membrane</keyword>
<evidence type="ECO:0000256" key="1">
    <source>
        <dbReference type="SAM" id="Phobius"/>
    </source>
</evidence>
<evidence type="ECO:0000313" key="3">
    <source>
        <dbReference type="Proteomes" id="UP000233837"/>
    </source>
</evidence>
<feature type="transmembrane region" description="Helical" evidence="1">
    <location>
        <begin position="65"/>
        <end position="84"/>
    </location>
</feature>
<feature type="transmembrane region" description="Helical" evidence="1">
    <location>
        <begin position="186"/>
        <end position="206"/>
    </location>
</feature>
<keyword evidence="1" id="KW-0812">Transmembrane</keyword>
<dbReference type="OrthoDB" id="665000at2759"/>
<reference evidence="2 3" key="1">
    <citation type="journal article" date="2016" name="Sci. Rep.">
        <title>The Dendrobium catenatum Lindl. genome sequence provides insights into polysaccharide synthase, floral development and adaptive evolution.</title>
        <authorList>
            <person name="Zhang G.Q."/>
            <person name="Xu Q."/>
            <person name="Bian C."/>
            <person name="Tsai W.C."/>
            <person name="Yeh C.M."/>
            <person name="Liu K.W."/>
            <person name="Yoshida K."/>
            <person name="Zhang L.S."/>
            <person name="Chang S.B."/>
            <person name="Chen F."/>
            <person name="Shi Y."/>
            <person name="Su Y.Y."/>
            <person name="Zhang Y.Q."/>
            <person name="Chen L.J."/>
            <person name="Yin Y."/>
            <person name="Lin M."/>
            <person name="Huang H."/>
            <person name="Deng H."/>
            <person name="Wang Z.W."/>
            <person name="Zhu S.L."/>
            <person name="Zhao X."/>
            <person name="Deng C."/>
            <person name="Niu S.C."/>
            <person name="Huang J."/>
            <person name="Wang M."/>
            <person name="Liu G.H."/>
            <person name="Yang H.J."/>
            <person name="Xiao X.J."/>
            <person name="Hsiao Y.Y."/>
            <person name="Wu W.L."/>
            <person name="Chen Y.Y."/>
            <person name="Mitsuda N."/>
            <person name="Ohme-Takagi M."/>
            <person name="Luo Y.B."/>
            <person name="Van de Peer Y."/>
            <person name="Liu Z.J."/>
        </authorList>
    </citation>
    <scope>NUCLEOTIDE SEQUENCE [LARGE SCALE GENOMIC DNA]</scope>
    <source>
        <tissue evidence="2">The whole plant</tissue>
    </source>
</reference>
<proteinExistence type="predicted"/>
<keyword evidence="1" id="KW-1133">Transmembrane helix</keyword>
<name>A0A2I0WGM1_9ASPA</name>